<evidence type="ECO:0000256" key="5">
    <source>
        <dbReference type="ARBA" id="ARBA00022984"/>
    </source>
</evidence>
<evidence type="ECO:0000256" key="4">
    <source>
        <dbReference type="ARBA" id="ARBA00022960"/>
    </source>
</evidence>
<dbReference type="PANTHER" id="PTHR21581">
    <property type="entry name" value="D-ALANYL-D-ALANINE CARBOXYPEPTIDASE"/>
    <property type="match status" value="1"/>
</dbReference>
<feature type="compositionally biased region" description="Low complexity" evidence="7">
    <location>
        <begin position="96"/>
        <end position="110"/>
    </location>
</feature>
<keyword evidence="6" id="KW-0961">Cell wall biogenesis/degradation</keyword>
<sequence length="438" mass="45799">MQPVRSLRERFVRAFVPCLLALCLAPGAGWAASSSTDSKARSSAAKKEEARKAKAAAAKSGARSATKTTSKATSKATAKPATKAASSKTASKRAAKAAPAKASTKTSSKASAKRAAKTPSKASSKATARTASSKTSARRASSSRGSEIVTRPRNQATTAVPVRAALRPPVPAGLDDAAPAVGIGALGLRSSVALVQDLSSAEVLVGKNANTVRPIASITKLMTALVVLDGKLPMHEKITITSDDIDRQRNSRSRLSVGSTLTRADLLHLALMSSENRAAHALGRSYPGGQAAFVRAMNAKAASLGMRRSRFIEPTGLSSENVSTPSDLVKLLSAAGQQPLIRRYSTDDEEDIEVGSGKVERYRNTNLLVTKSDWDITVSKTGFINEAGECLVMLTRINGRDLAVVLLNSEGKLSRIGDASRVRKMLIANAGKVIASAQ</sequence>
<evidence type="ECO:0000313" key="10">
    <source>
        <dbReference type="EMBL" id="VFR44750.1"/>
    </source>
</evidence>
<dbReference type="EMBL" id="CAADIH010000020">
    <property type="protein sequence ID" value="VFR44750.1"/>
    <property type="molecule type" value="Genomic_DNA"/>
</dbReference>
<dbReference type="Gene3D" id="3.40.710.10">
    <property type="entry name" value="DD-peptidase/beta-lactamase superfamily"/>
    <property type="match status" value="1"/>
</dbReference>
<keyword evidence="3 10" id="KW-0378">Hydrolase</keyword>
<dbReference type="PRINTS" id="PR00725">
    <property type="entry name" value="DADACBPTASE1"/>
</dbReference>
<dbReference type="InterPro" id="IPR018044">
    <property type="entry name" value="Peptidase_S11"/>
</dbReference>
<dbReference type="Pfam" id="PF00768">
    <property type="entry name" value="Peptidase_S11"/>
    <property type="match status" value="1"/>
</dbReference>
<accession>A0A484R6L2</accession>
<keyword evidence="4" id="KW-0133">Cell shape</keyword>
<protein>
    <submittedName>
        <fullName evidence="10">Murein-DD-endopeptidase</fullName>
        <ecNumber evidence="10">3.4.99.-</ecNumber>
    </submittedName>
</protein>
<dbReference type="AlphaFoldDB" id="A0A484R6L2"/>
<evidence type="ECO:0000256" key="3">
    <source>
        <dbReference type="ARBA" id="ARBA00022801"/>
    </source>
</evidence>
<feature type="compositionally biased region" description="Low complexity" evidence="7">
    <location>
        <begin position="117"/>
        <end position="146"/>
    </location>
</feature>
<dbReference type="GO" id="GO:0009002">
    <property type="term" value="F:serine-type D-Ala-D-Ala carboxypeptidase activity"/>
    <property type="evidence" value="ECO:0007669"/>
    <property type="project" value="InterPro"/>
</dbReference>
<keyword evidence="2" id="KW-0732">Signal</keyword>
<dbReference type="GO" id="GO:0006508">
    <property type="term" value="P:proteolysis"/>
    <property type="evidence" value="ECO:0007669"/>
    <property type="project" value="InterPro"/>
</dbReference>
<keyword evidence="5" id="KW-0573">Peptidoglycan synthesis</keyword>
<evidence type="ECO:0000256" key="1">
    <source>
        <dbReference type="ARBA" id="ARBA00007164"/>
    </source>
</evidence>
<feature type="domain" description="Peptidase S11 D-alanyl-D-alanine carboxypeptidase A N-terminal" evidence="8">
    <location>
        <begin position="188"/>
        <end position="410"/>
    </location>
</feature>
<dbReference type="GO" id="GO:0071555">
    <property type="term" value="P:cell wall organization"/>
    <property type="evidence" value="ECO:0007669"/>
    <property type="project" value="UniProtKB-KW"/>
</dbReference>
<evidence type="ECO:0000256" key="6">
    <source>
        <dbReference type="ARBA" id="ARBA00023316"/>
    </source>
</evidence>
<dbReference type="EC" id="3.4.99.-" evidence="10"/>
<feature type="compositionally biased region" description="Low complexity" evidence="7">
    <location>
        <begin position="55"/>
        <end position="89"/>
    </location>
</feature>
<dbReference type="NCBIfam" id="NF008668">
    <property type="entry name" value="PRK11669.1"/>
    <property type="match status" value="1"/>
</dbReference>
<dbReference type="EMBL" id="CAADIE010000010">
    <property type="protein sequence ID" value="VFR39957.1"/>
    <property type="molecule type" value="Genomic_DNA"/>
</dbReference>
<dbReference type="GO" id="GO:0008360">
    <property type="term" value="P:regulation of cell shape"/>
    <property type="evidence" value="ECO:0007669"/>
    <property type="project" value="UniProtKB-KW"/>
</dbReference>
<feature type="compositionally biased region" description="Low complexity" evidence="7">
    <location>
        <begin position="29"/>
        <end position="43"/>
    </location>
</feature>
<evidence type="ECO:0000259" key="8">
    <source>
        <dbReference type="Pfam" id="PF00768"/>
    </source>
</evidence>
<evidence type="ECO:0000256" key="2">
    <source>
        <dbReference type="ARBA" id="ARBA00022729"/>
    </source>
</evidence>
<dbReference type="InterPro" id="IPR001967">
    <property type="entry name" value="Peptidase_S11_N"/>
</dbReference>
<reference evidence="10" key="1">
    <citation type="submission" date="2019-03" db="EMBL/GenBank/DDBJ databases">
        <authorList>
            <person name="Danneels B."/>
        </authorList>
    </citation>
    <scope>NUCLEOTIDE SEQUENCE</scope>
</reference>
<dbReference type="SUPFAM" id="SSF56601">
    <property type="entry name" value="beta-lactamase/transpeptidase-like"/>
    <property type="match status" value="1"/>
</dbReference>
<dbReference type="InterPro" id="IPR012338">
    <property type="entry name" value="Beta-lactam/transpept-like"/>
</dbReference>
<dbReference type="GO" id="GO:0009252">
    <property type="term" value="P:peptidoglycan biosynthetic process"/>
    <property type="evidence" value="ECO:0007669"/>
    <property type="project" value="UniProtKB-KW"/>
</dbReference>
<evidence type="ECO:0000313" key="9">
    <source>
        <dbReference type="EMBL" id="VFR39957.1"/>
    </source>
</evidence>
<evidence type="ECO:0000256" key="7">
    <source>
        <dbReference type="SAM" id="MobiDB-lite"/>
    </source>
</evidence>
<feature type="region of interest" description="Disordered" evidence="7">
    <location>
        <begin position="29"/>
        <end position="160"/>
    </location>
</feature>
<dbReference type="PANTHER" id="PTHR21581:SF26">
    <property type="entry name" value="D-ALANYL-D-ALANINE ENDOPEPTIDASE"/>
    <property type="match status" value="1"/>
</dbReference>
<comment type="similarity">
    <text evidence="1">Belongs to the peptidase S11 family.</text>
</comment>
<proteinExistence type="inferred from homology"/>
<organism evidence="10">
    <name type="scientific">plant metagenome</name>
    <dbReference type="NCBI Taxonomy" id="1297885"/>
    <lineage>
        <taxon>unclassified sequences</taxon>
        <taxon>metagenomes</taxon>
        <taxon>organismal metagenomes</taxon>
    </lineage>
</organism>
<name>A0A484R6L2_9ZZZZ</name>
<gene>
    <name evidence="9" type="ORF">BER1_1650</name>
    <name evidence="10" type="ORF">BER2_1587</name>
</gene>